<proteinExistence type="predicted"/>
<dbReference type="AlphaFoldDB" id="A0A2I9DVC4"/>
<gene>
    <name evidence="4" type="ORF">DAERI_100180</name>
</gene>
<evidence type="ECO:0000313" key="4">
    <source>
        <dbReference type="EMBL" id="GBF06817.1"/>
    </source>
</evidence>
<accession>A0A2I9DVC4</accession>
<dbReference type="PANTHER" id="PTHR12526:SF510">
    <property type="entry name" value="D-INOSITOL 3-PHOSPHATE GLYCOSYLTRANSFERASE"/>
    <property type="match status" value="1"/>
</dbReference>
<dbReference type="PANTHER" id="PTHR12526">
    <property type="entry name" value="GLYCOSYLTRANSFERASE"/>
    <property type="match status" value="1"/>
</dbReference>
<evidence type="ECO:0000256" key="1">
    <source>
        <dbReference type="ARBA" id="ARBA00022676"/>
    </source>
</evidence>
<keyword evidence="5" id="KW-1185">Reference proteome</keyword>
<reference evidence="5" key="1">
    <citation type="submission" date="2018-01" db="EMBL/GenBank/DDBJ databases">
        <title>Draft Genome Sequence of the Radioresistant Bacterium Deinococcus aerius TR0125, Isolated from the Higher Atmosphere above Japan.</title>
        <authorList>
            <person name="Satoh K."/>
            <person name="Arai H."/>
            <person name="Sanzen T."/>
            <person name="Kawaguchi Y."/>
            <person name="Hayashi H."/>
            <person name="Yokobori S."/>
            <person name="Yamagishi A."/>
            <person name="Oono Y."/>
            <person name="Narumi I."/>
        </authorList>
    </citation>
    <scope>NUCLEOTIDE SEQUENCE [LARGE SCALE GENOMIC DNA]</scope>
    <source>
        <strain evidence="5">TR0125</strain>
    </source>
</reference>
<dbReference type="Pfam" id="PF13692">
    <property type="entry name" value="Glyco_trans_1_4"/>
    <property type="match status" value="1"/>
</dbReference>
<dbReference type="GO" id="GO:0016757">
    <property type="term" value="F:glycosyltransferase activity"/>
    <property type="evidence" value="ECO:0007669"/>
    <property type="project" value="UniProtKB-KW"/>
</dbReference>
<dbReference type="EMBL" id="BFAG01000010">
    <property type="protein sequence ID" value="GBF06817.1"/>
    <property type="molecule type" value="Genomic_DNA"/>
</dbReference>
<dbReference type="OrthoDB" id="9804196at2"/>
<evidence type="ECO:0000259" key="3">
    <source>
        <dbReference type="Pfam" id="PF13439"/>
    </source>
</evidence>
<dbReference type="Gene3D" id="3.40.50.2000">
    <property type="entry name" value="Glycogen Phosphorylase B"/>
    <property type="match status" value="2"/>
</dbReference>
<protein>
    <submittedName>
        <fullName evidence="4">Group 1 glycosyl transferase</fullName>
    </submittedName>
</protein>
<dbReference type="SUPFAM" id="SSF53756">
    <property type="entry name" value="UDP-Glycosyltransferase/glycogen phosphorylase"/>
    <property type="match status" value="1"/>
</dbReference>
<dbReference type="CDD" id="cd03801">
    <property type="entry name" value="GT4_PimA-like"/>
    <property type="match status" value="1"/>
</dbReference>
<sequence length="396" mass="42115">MRGAGRPAVLHVVTHLDLGGAEEVAISLAGGLGGEYRAEFFAVYGVADTEIGRGMASRLAALGVPVHGGTRLDVKRGGLLHAAVKLALLLRRTRPDLVHLHTDIPEAVYALAARLNSWLGGPSPAAVRTIHNTTLWPVWQRVGAWVERQLTPVSAVAVSQAALEGLRDFRARHALPALPRDRCHVVHNAVTLAGPREPRAPSSGPVRVLFAARLEPQKGADLLPAILERAAALTSRDAEVTVLGEGSLGSLLRDWAQTTSLRWPVTLGPPRAGLSGVLADFDVVLMPSRFEGFGLLAGEALLAGTPVVTTDVAGLREVLPAEYPLLAPPEDTGALARHLAAVVDDPEPFRELARGARGEIERRFGLPGMLEGYRGVYRDLLRGDLKGVSHERARGA</sequence>
<keyword evidence="2 4" id="KW-0808">Transferase</keyword>
<comment type="caution">
    <text evidence="4">The sequence shown here is derived from an EMBL/GenBank/DDBJ whole genome shotgun (WGS) entry which is preliminary data.</text>
</comment>
<dbReference type="Proteomes" id="UP000236569">
    <property type="component" value="Unassembled WGS sequence"/>
</dbReference>
<dbReference type="RefSeq" id="WP_103130151.1">
    <property type="nucleotide sequence ID" value="NZ_BFAG01000010.1"/>
</dbReference>
<dbReference type="InterPro" id="IPR028098">
    <property type="entry name" value="Glyco_trans_4-like_N"/>
</dbReference>
<dbReference type="Pfam" id="PF13439">
    <property type="entry name" value="Glyco_transf_4"/>
    <property type="match status" value="1"/>
</dbReference>
<evidence type="ECO:0000313" key="5">
    <source>
        <dbReference type="Proteomes" id="UP000236569"/>
    </source>
</evidence>
<name>A0A2I9DVC4_9DEIO</name>
<feature type="domain" description="Glycosyltransferase subfamily 4-like N-terminal" evidence="3">
    <location>
        <begin position="19"/>
        <end position="192"/>
    </location>
</feature>
<keyword evidence="1" id="KW-0328">Glycosyltransferase</keyword>
<evidence type="ECO:0000256" key="2">
    <source>
        <dbReference type="ARBA" id="ARBA00022679"/>
    </source>
</evidence>
<organism evidence="4 5">
    <name type="scientific">Deinococcus aerius</name>
    <dbReference type="NCBI Taxonomy" id="200253"/>
    <lineage>
        <taxon>Bacteria</taxon>
        <taxon>Thermotogati</taxon>
        <taxon>Deinococcota</taxon>
        <taxon>Deinococci</taxon>
        <taxon>Deinococcales</taxon>
        <taxon>Deinococcaceae</taxon>
        <taxon>Deinococcus</taxon>
    </lineage>
</organism>